<evidence type="ECO:0000256" key="1">
    <source>
        <dbReference type="ARBA" id="ARBA00004141"/>
    </source>
</evidence>
<dbReference type="InterPro" id="IPR017981">
    <property type="entry name" value="GPCR_2-like_7TM"/>
</dbReference>
<comment type="caution">
    <text evidence="8">The sequence shown here is derived from an EMBL/GenBank/DDBJ whole genome shotgun (WGS) entry which is preliminary data.</text>
</comment>
<feature type="transmembrane region" description="Helical" evidence="6">
    <location>
        <begin position="342"/>
        <end position="367"/>
    </location>
</feature>
<evidence type="ECO:0000256" key="4">
    <source>
        <dbReference type="ARBA" id="ARBA00023136"/>
    </source>
</evidence>
<organism evidence="8 9">
    <name type="scientific">Tothia fuscella</name>
    <dbReference type="NCBI Taxonomy" id="1048955"/>
    <lineage>
        <taxon>Eukaryota</taxon>
        <taxon>Fungi</taxon>
        <taxon>Dikarya</taxon>
        <taxon>Ascomycota</taxon>
        <taxon>Pezizomycotina</taxon>
        <taxon>Dothideomycetes</taxon>
        <taxon>Pleosporomycetidae</taxon>
        <taxon>Venturiales</taxon>
        <taxon>Cylindrosympodiaceae</taxon>
        <taxon>Tothia</taxon>
    </lineage>
</organism>
<feature type="transmembrane region" description="Helical" evidence="6">
    <location>
        <begin position="387"/>
        <end position="407"/>
    </location>
</feature>
<evidence type="ECO:0000313" key="8">
    <source>
        <dbReference type="EMBL" id="KAF2435552.1"/>
    </source>
</evidence>
<keyword evidence="3 6" id="KW-1133">Transmembrane helix</keyword>
<protein>
    <recommendedName>
        <fullName evidence="7">G-protein coupled receptors family 2 profile 2 domain-containing protein</fullName>
    </recommendedName>
</protein>
<feature type="domain" description="G-protein coupled receptors family 2 profile 2" evidence="7">
    <location>
        <begin position="20"/>
        <end position="198"/>
    </location>
</feature>
<evidence type="ECO:0000256" key="6">
    <source>
        <dbReference type="SAM" id="Phobius"/>
    </source>
</evidence>
<feature type="transmembrane region" description="Helical" evidence="6">
    <location>
        <begin position="96"/>
        <end position="116"/>
    </location>
</feature>
<dbReference type="OrthoDB" id="18453at2759"/>
<evidence type="ECO:0000259" key="7">
    <source>
        <dbReference type="PROSITE" id="PS50261"/>
    </source>
</evidence>
<feature type="region of interest" description="Disordered" evidence="5">
    <location>
        <begin position="453"/>
        <end position="473"/>
    </location>
</feature>
<accession>A0A9P4P1I4</accession>
<dbReference type="EMBL" id="MU007013">
    <property type="protein sequence ID" value="KAF2435552.1"/>
    <property type="molecule type" value="Genomic_DNA"/>
</dbReference>
<gene>
    <name evidence="8" type="ORF">EJ08DRAFT_343259</name>
</gene>
<dbReference type="Pfam" id="PF05462">
    <property type="entry name" value="Dicty_CAR"/>
    <property type="match status" value="1"/>
</dbReference>
<feature type="transmembrane region" description="Helical" evidence="6">
    <location>
        <begin position="183"/>
        <end position="201"/>
    </location>
</feature>
<dbReference type="AlphaFoldDB" id="A0A9P4P1I4"/>
<dbReference type="PANTHER" id="PTHR23112:SF0">
    <property type="entry name" value="TRANSMEMBRANE PROTEIN 116"/>
    <property type="match status" value="1"/>
</dbReference>
<dbReference type="GO" id="GO:0007189">
    <property type="term" value="P:adenylate cyclase-activating G protein-coupled receptor signaling pathway"/>
    <property type="evidence" value="ECO:0007669"/>
    <property type="project" value="TreeGrafter"/>
</dbReference>
<keyword evidence="2 6" id="KW-0812">Transmembrane</keyword>
<evidence type="ECO:0000313" key="9">
    <source>
        <dbReference type="Proteomes" id="UP000800235"/>
    </source>
</evidence>
<evidence type="ECO:0000256" key="3">
    <source>
        <dbReference type="ARBA" id="ARBA00022989"/>
    </source>
</evidence>
<keyword evidence="9" id="KW-1185">Reference proteome</keyword>
<name>A0A9P4P1I4_9PEZI</name>
<feature type="transmembrane region" description="Helical" evidence="6">
    <location>
        <begin position="57"/>
        <end position="76"/>
    </location>
</feature>
<feature type="transmembrane region" description="Helical" evidence="6">
    <location>
        <begin position="128"/>
        <end position="150"/>
    </location>
</feature>
<evidence type="ECO:0000256" key="2">
    <source>
        <dbReference type="ARBA" id="ARBA00022692"/>
    </source>
</evidence>
<comment type="subcellular location">
    <subcellularLocation>
        <location evidence="1">Membrane</location>
        <topology evidence="1">Multi-pass membrane protein</topology>
    </subcellularLocation>
</comment>
<keyword evidence="4 6" id="KW-0472">Membrane</keyword>
<proteinExistence type="predicted"/>
<dbReference type="Gene3D" id="1.20.1070.10">
    <property type="entry name" value="Rhodopsin 7-helix transmembrane proteins"/>
    <property type="match status" value="2"/>
</dbReference>
<dbReference type="PANTHER" id="PTHR23112">
    <property type="entry name" value="G PROTEIN-COUPLED RECEPTOR 157-RELATED"/>
    <property type="match status" value="1"/>
</dbReference>
<dbReference type="GO" id="GO:0004930">
    <property type="term" value="F:G protein-coupled receptor activity"/>
    <property type="evidence" value="ECO:0007669"/>
    <property type="project" value="TreeGrafter"/>
</dbReference>
<dbReference type="GO" id="GO:0005886">
    <property type="term" value="C:plasma membrane"/>
    <property type="evidence" value="ECO:0007669"/>
    <property type="project" value="TreeGrafter"/>
</dbReference>
<dbReference type="GO" id="GO:0007166">
    <property type="term" value="P:cell surface receptor signaling pathway"/>
    <property type="evidence" value="ECO:0007669"/>
    <property type="project" value="InterPro"/>
</dbReference>
<reference evidence="8" key="1">
    <citation type="journal article" date="2020" name="Stud. Mycol.">
        <title>101 Dothideomycetes genomes: a test case for predicting lifestyles and emergence of pathogens.</title>
        <authorList>
            <person name="Haridas S."/>
            <person name="Albert R."/>
            <person name="Binder M."/>
            <person name="Bloem J."/>
            <person name="Labutti K."/>
            <person name="Salamov A."/>
            <person name="Andreopoulos B."/>
            <person name="Baker S."/>
            <person name="Barry K."/>
            <person name="Bills G."/>
            <person name="Bluhm B."/>
            <person name="Cannon C."/>
            <person name="Castanera R."/>
            <person name="Culley D."/>
            <person name="Daum C."/>
            <person name="Ezra D."/>
            <person name="Gonzalez J."/>
            <person name="Henrissat B."/>
            <person name="Kuo A."/>
            <person name="Liang C."/>
            <person name="Lipzen A."/>
            <person name="Lutzoni F."/>
            <person name="Magnuson J."/>
            <person name="Mondo S."/>
            <person name="Nolan M."/>
            <person name="Ohm R."/>
            <person name="Pangilinan J."/>
            <person name="Park H.-J."/>
            <person name="Ramirez L."/>
            <person name="Alfaro M."/>
            <person name="Sun H."/>
            <person name="Tritt A."/>
            <person name="Yoshinaga Y."/>
            <person name="Zwiers L.-H."/>
            <person name="Turgeon B."/>
            <person name="Goodwin S."/>
            <person name="Spatafora J."/>
            <person name="Crous P."/>
            <person name="Grigoriev I."/>
        </authorList>
    </citation>
    <scope>NUCLEOTIDE SEQUENCE</scope>
    <source>
        <strain evidence="8">CBS 130266</strain>
    </source>
</reference>
<evidence type="ECO:0000256" key="5">
    <source>
        <dbReference type="SAM" id="MobiDB-lite"/>
    </source>
</evidence>
<dbReference type="PROSITE" id="PS50261">
    <property type="entry name" value="G_PROTEIN_RECEP_F2_4"/>
    <property type="match status" value="1"/>
</dbReference>
<dbReference type="SUPFAM" id="SSF81321">
    <property type="entry name" value="Family A G protein-coupled receptor-like"/>
    <property type="match status" value="1"/>
</dbReference>
<sequence>MAQPGLWHASGYTMENVPTLEIIERSGSALSIISFFIIALTYWFCPSLRTSTFNRTIFFASWGNMGSNIATMISTSGPRAGTQSATCKIQAFLIQWFMPADALWAFCMALNVFFVFQTSSLRYRAQEFEHVYVVLCYGIPLIPALVYLVLDMTLYKGENAFYGDATLWCWISSDHQILRITTFYGPVWVVIGLIGAFYAYTGCHLDRTHVRNTKFQFELNRGPRSYKSIDSFPYGTDSASSSKVITKQTEFTQTTEKRFLPSDGPLNCLALPSPALRPSSTVSEHPTPFIPRSKIPFPFPDVARPGTAGRNFRARASQVTTMIGASRKQPKLSSSTNKHARIYALVAFMVFIALLIVWVPATINRIWGIVHKPSKTNNNRINTPMNYMSALVLPLQGFFNCLIYCFFSRKQLYNEFRKRFRKRSISSGPQKDYEGAQSIKRMPSHEVIAKQNERDLDPAFDEEDEDTNRINVDRKKMMSPEEADMIDFMEILDRSRRMRFPV</sequence>
<feature type="transmembrane region" description="Helical" evidence="6">
    <location>
        <begin position="27"/>
        <end position="45"/>
    </location>
</feature>
<dbReference type="Proteomes" id="UP000800235">
    <property type="component" value="Unassembled WGS sequence"/>
</dbReference>